<comment type="caution">
    <text evidence="5">Lacks conserved residue(s) required for the propagation of feature annotation.</text>
</comment>
<accession>A0A5M8P5H5</accession>
<dbReference type="EC" id="2.7.4.3" evidence="5 7"/>
<keyword evidence="3 5" id="KW-0547">Nucleotide-binding</keyword>
<evidence type="ECO:0000256" key="3">
    <source>
        <dbReference type="ARBA" id="ARBA00022741"/>
    </source>
</evidence>
<keyword evidence="1 5" id="KW-0808">Transferase</keyword>
<feature type="binding site" evidence="5">
    <location>
        <begin position="58"/>
        <end position="60"/>
    </location>
    <ligand>
        <name>AMP</name>
        <dbReference type="ChEBI" id="CHEBI:456215"/>
    </ligand>
</feature>
<evidence type="ECO:0000256" key="6">
    <source>
        <dbReference type="RuleBase" id="RU003330"/>
    </source>
</evidence>
<keyword evidence="4 5" id="KW-0418">Kinase</keyword>
<dbReference type="NCBIfam" id="NF001381">
    <property type="entry name" value="PRK00279.1-3"/>
    <property type="match status" value="1"/>
</dbReference>
<protein>
    <recommendedName>
        <fullName evidence="5 7">Adenylate kinase</fullName>
        <shortName evidence="5">AK</shortName>
        <ecNumber evidence="5 7">2.7.4.3</ecNumber>
    </recommendedName>
    <alternativeName>
        <fullName evidence="5">ATP-AMP transphosphorylase</fullName>
    </alternativeName>
    <alternativeName>
        <fullName evidence="5">ATP:AMP phosphotransferase</fullName>
    </alternativeName>
    <alternativeName>
        <fullName evidence="5">Adenylate monophosphate kinase</fullName>
    </alternativeName>
</protein>
<comment type="similarity">
    <text evidence="5 6">Belongs to the adenylate kinase family.</text>
</comment>
<evidence type="ECO:0000256" key="1">
    <source>
        <dbReference type="ARBA" id="ARBA00022679"/>
    </source>
</evidence>
<comment type="catalytic activity">
    <reaction evidence="5 7">
        <text>AMP + ATP = 2 ADP</text>
        <dbReference type="Rhea" id="RHEA:12973"/>
        <dbReference type="ChEBI" id="CHEBI:30616"/>
        <dbReference type="ChEBI" id="CHEBI:456215"/>
        <dbReference type="ChEBI" id="CHEBI:456216"/>
        <dbReference type="EC" id="2.7.4.3"/>
    </reaction>
</comment>
<keyword evidence="5" id="KW-0963">Cytoplasm</keyword>
<comment type="pathway">
    <text evidence="5">Purine metabolism; AMP biosynthesis via salvage pathway; AMP from ADP: step 1/1.</text>
</comment>
<comment type="domain">
    <text evidence="5">Consists of three domains, a large central CORE domain and two small peripheral domains, NMPbind and LID, which undergo movements during catalysis. The LID domain closes over the site of phosphoryl transfer upon ATP binding. Assembling and dissambling the active center during each catalytic cycle provides an effective means to prevent ATP hydrolysis.</text>
</comment>
<evidence type="ECO:0000256" key="4">
    <source>
        <dbReference type="ARBA" id="ARBA00022777"/>
    </source>
</evidence>
<dbReference type="NCBIfam" id="NF011105">
    <property type="entry name" value="PRK14532.1"/>
    <property type="match status" value="1"/>
</dbReference>
<dbReference type="UniPathway" id="UPA00588">
    <property type="reaction ID" value="UER00649"/>
</dbReference>
<feature type="binding site" evidence="5">
    <location>
        <position position="173"/>
    </location>
    <ligand>
        <name>ATP</name>
        <dbReference type="ChEBI" id="CHEBI:30616"/>
    </ligand>
</feature>
<comment type="subcellular location">
    <subcellularLocation>
        <location evidence="5 7">Cytoplasm</location>
    </subcellularLocation>
</comment>
<reference evidence="8 9" key="1">
    <citation type="submission" date="2019-03" db="EMBL/GenBank/DDBJ databases">
        <title>Single cell metagenomics reveals metabolic interactions within the superorganism composed of flagellate Streblomastix strix and complex community of Bacteroidetes bacteria on its surface.</title>
        <authorList>
            <person name="Treitli S.C."/>
            <person name="Kolisko M."/>
            <person name="Husnik F."/>
            <person name="Keeling P."/>
            <person name="Hampl V."/>
        </authorList>
    </citation>
    <scope>NUCLEOTIDE SEQUENCE [LARGE SCALE GENOMIC DNA]</scope>
    <source>
        <strain evidence="8">St1</strain>
    </source>
</reference>
<keyword evidence="5 7" id="KW-0067">ATP-binding</keyword>
<gene>
    <name evidence="5" type="primary">adk</name>
    <name evidence="8" type="ORF">EZS26_000338</name>
</gene>
<feature type="binding site" evidence="5">
    <location>
        <position position="37"/>
    </location>
    <ligand>
        <name>AMP</name>
        <dbReference type="ChEBI" id="CHEBI:456215"/>
    </ligand>
</feature>
<evidence type="ECO:0000313" key="9">
    <source>
        <dbReference type="Proteomes" id="UP000324575"/>
    </source>
</evidence>
<dbReference type="CDD" id="cd01428">
    <property type="entry name" value="ADK"/>
    <property type="match status" value="1"/>
</dbReference>
<feature type="binding site" evidence="5">
    <location>
        <position position="145"/>
    </location>
    <ligand>
        <name>AMP</name>
        <dbReference type="ChEBI" id="CHEBI:456215"/>
    </ligand>
</feature>
<dbReference type="GO" id="GO:0044209">
    <property type="term" value="P:AMP salvage"/>
    <property type="evidence" value="ECO:0007669"/>
    <property type="project" value="UniProtKB-UniRule"/>
</dbReference>
<dbReference type="GO" id="GO:0004017">
    <property type="term" value="F:AMP kinase activity"/>
    <property type="evidence" value="ECO:0007669"/>
    <property type="project" value="UniProtKB-UniRule"/>
</dbReference>
<organism evidence="8 9">
    <name type="scientific">Candidatus Ordinivivax streblomastigis</name>
    <dbReference type="NCBI Taxonomy" id="2540710"/>
    <lineage>
        <taxon>Bacteria</taxon>
        <taxon>Pseudomonadati</taxon>
        <taxon>Bacteroidota</taxon>
        <taxon>Bacteroidia</taxon>
        <taxon>Bacteroidales</taxon>
        <taxon>Candidatus Ordinivivax</taxon>
    </lineage>
</organism>
<comment type="subunit">
    <text evidence="5 7">Monomer.</text>
</comment>
<evidence type="ECO:0000256" key="7">
    <source>
        <dbReference type="RuleBase" id="RU003331"/>
    </source>
</evidence>
<evidence type="ECO:0000256" key="2">
    <source>
        <dbReference type="ARBA" id="ARBA00022727"/>
    </source>
</evidence>
<dbReference type="GO" id="GO:0005524">
    <property type="term" value="F:ATP binding"/>
    <property type="evidence" value="ECO:0007669"/>
    <property type="project" value="UniProtKB-UniRule"/>
</dbReference>
<feature type="binding site" evidence="5">
    <location>
        <begin position="11"/>
        <end position="16"/>
    </location>
    <ligand>
        <name>ATP</name>
        <dbReference type="ChEBI" id="CHEBI:30616"/>
    </ligand>
</feature>
<dbReference type="Pfam" id="PF00406">
    <property type="entry name" value="ADK"/>
    <property type="match status" value="1"/>
</dbReference>
<dbReference type="SUPFAM" id="SSF52540">
    <property type="entry name" value="P-loop containing nucleoside triphosphate hydrolases"/>
    <property type="match status" value="1"/>
</dbReference>
<comment type="caution">
    <text evidence="8">The sequence shown here is derived from an EMBL/GenBank/DDBJ whole genome shotgun (WGS) entry which is preliminary data.</text>
</comment>
<dbReference type="Gene3D" id="3.40.50.300">
    <property type="entry name" value="P-loop containing nucleotide triphosphate hydrolases"/>
    <property type="match status" value="1"/>
</dbReference>
<proteinExistence type="inferred from homology"/>
<feature type="binding site" evidence="5">
    <location>
        <position position="93"/>
    </location>
    <ligand>
        <name>AMP</name>
        <dbReference type="ChEBI" id="CHEBI:456215"/>
    </ligand>
</feature>
<evidence type="ECO:0000313" key="8">
    <source>
        <dbReference type="EMBL" id="KAA6303787.1"/>
    </source>
</evidence>
<dbReference type="PANTHER" id="PTHR23359">
    <property type="entry name" value="NUCLEOTIDE KINASE"/>
    <property type="match status" value="1"/>
</dbReference>
<dbReference type="InterPro" id="IPR000850">
    <property type="entry name" value="Adenylat/UMP-CMP_kin"/>
</dbReference>
<sequence>MLNIVIFGAPGSGKGTQSKLIIEKYALYHISMGEILRTEIENRTPLGLIADEYISQGHFVPDQIIIDMFADILDKAPNTKGYIFDGFPRNIAQAKALDKMLTERETSVIAAFNLSVEDDALISRLLKRGELDGRTDDNLDTIHKRLAVYKEQTEPLHEFYKKQGKLFKIKGNDSIDEVLEEIMQIIDRLVY</sequence>
<feature type="region of interest" description="NMP" evidence="5">
    <location>
        <begin position="31"/>
        <end position="60"/>
    </location>
</feature>
<dbReference type="NCBIfam" id="NF011100">
    <property type="entry name" value="PRK14527.1"/>
    <property type="match status" value="1"/>
</dbReference>
<dbReference type="PROSITE" id="PS00113">
    <property type="entry name" value="ADENYLATE_KINASE"/>
    <property type="match status" value="1"/>
</dbReference>
<dbReference type="EMBL" id="SNRX01000001">
    <property type="protein sequence ID" value="KAA6303787.1"/>
    <property type="molecule type" value="Genomic_DNA"/>
</dbReference>
<comment type="function">
    <text evidence="5">Catalyzes the reversible transfer of the terminal phosphate group between ATP and AMP. Plays an important role in cellular energy homeostasis and in adenine nucleotide metabolism.</text>
</comment>
<name>A0A5M8P5H5_9BACT</name>
<evidence type="ECO:0000256" key="5">
    <source>
        <dbReference type="HAMAP-Rule" id="MF_00235"/>
    </source>
</evidence>
<feature type="binding site" evidence="5">
    <location>
        <position position="134"/>
    </location>
    <ligand>
        <name>AMP</name>
        <dbReference type="ChEBI" id="CHEBI:456215"/>
    </ligand>
</feature>
<feature type="binding site" evidence="5">
    <location>
        <begin position="86"/>
        <end position="89"/>
    </location>
    <ligand>
        <name>AMP</name>
        <dbReference type="ChEBI" id="CHEBI:456215"/>
    </ligand>
</feature>
<dbReference type="AlphaFoldDB" id="A0A5M8P5H5"/>
<dbReference type="HAMAP" id="MF_00235">
    <property type="entry name" value="Adenylate_kinase_Adk"/>
    <property type="match status" value="1"/>
</dbReference>
<dbReference type="Proteomes" id="UP000324575">
    <property type="component" value="Unassembled WGS sequence"/>
</dbReference>
<dbReference type="InterPro" id="IPR033690">
    <property type="entry name" value="Adenylat_kinase_CS"/>
</dbReference>
<dbReference type="PRINTS" id="PR00094">
    <property type="entry name" value="ADENYLTKNASE"/>
</dbReference>
<dbReference type="InterPro" id="IPR027417">
    <property type="entry name" value="P-loop_NTPase"/>
</dbReference>
<dbReference type="GO" id="GO:0005737">
    <property type="term" value="C:cytoplasm"/>
    <property type="evidence" value="ECO:0007669"/>
    <property type="project" value="UniProtKB-SubCell"/>
</dbReference>
<keyword evidence="2 5" id="KW-0545">Nucleotide biosynthesis</keyword>
<feature type="binding site" evidence="5">
    <location>
        <position position="128"/>
    </location>
    <ligand>
        <name>ATP</name>
        <dbReference type="ChEBI" id="CHEBI:30616"/>
    </ligand>
</feature>